<feature type="transmembrane region" description="Helical" evidence="1">
    <location>
        <begin position="28"/>
        <end position="47"/>
    </location>
</feature>
<keyword evidence="1" id="KW-0812">Transmembrane</keyword>
<keyword evidence="1" id="KW-0472">Membrane</keyword>
<accession>A0AB37UNS4</accession>
<dbReference type="EMBL" id="RSCK01000010">
    <property type="protein sequence ID" value="RUT12956.1"/>
    <property type="molecule type" value="Genomic_DNA"/>
</dbReference>
<dbReference type="GO" id="GO:0008556">
    <property type="term" value="F:P-type potassium transmembrane transporter activity"/>
    <property type="evidence" value="ECO:0007669"/>
    <property type="project" value="InterPro"/>
</dbReference>
<proteinExistence type="predicted"/>
<name>A0AB37UNS4_9CYAN</name>
<dbReference type="AlphaFoldDB" id="A0AB37UNS4"/>
<dbReference type="Pfam" id="PF09604">
    <property type="entry name" value="Potass_KdpF"/>
    <property type="match status" value="1"/>
</dbReference>
<evidence type="ECO:0000313" key="2">
    <source>
        <dbReference type="EMBL" id="RUT12956.1"/>
    </source>
</evidence>
<dbReference type="InterPro" id="IPR011726">
    <property type="entry name" value="KdpF"/>
</dbReference>
<reference evidence="2 3" key="1">
    <citation type="journal article" date="2019" name="Genome Biol. Evol.">
        <title>Day and night: Metabolic profiles and evolutionary relationships of six axenic non-marine cyanobacteria.</title>
        <authorList>
            <person name="Will S.E."/>
            <person name="Henke P."/>
            <person name="Boedeker C."/>
            <person name="Huang S."/>
            <person name="Brinkmann H."/>
            <person name="Rohde M."/>
            <person name="Jarek M."/>
            <person name="Friedl T."/>
            <person name="Seufert S."/>
            <person name="Schumacher M."/>
            <person name="Overmann J."/>
            <person name="Neumann-Schaal M."/>
            <person name="Petersen J."/>
        </authorList>
    </citation>
    <scope>NUCLEOTIDE SEQUENCE [LARGE SCALE GENOMIC DNA]</scope>
    <source>
        <strain evidence="2 3">SAG 39.79</strain>
    </source>
</reference>
<dbReference type="GO" id="GO:0005886">
    <property type="term" value="C:plasma membrane"/>
    <property type="evidence" value="ECO:0007669"/>
    <property type="project" value="InterPro"/>
</dbReference>
<dbReference type="RefSeq" id="WP_106218051.1">
    <property type="nucleotide sequence ID" value="NZ_JAVKZF010000001.1"/>
</dbReference>
<evidence type="ECO:0000256" key="1">
    <source>
        <dbReference type="SAM" id="Phobius"/>
    </source>
</evidence>
<sequence length="86" mass="9898">MKRQTKLNRLPTTNYQLPTTNLCIRPKLPLVIFLVLSLNAILAPIVYAATDETWQRTQAYALGILGFITLALVIYLFDVVFRPERY</sequence>
<keyword evidence="1" id="KW-1133">Transmembrane helix</keyword>
<keyword evidence="3" id="KW-1185">Reference proteome</keyword>
<gene>
    <name evidence="2" type="ORF">DSM107010_18010</name>
</gene>
<organism evidence="2 3">
    <name type="scientific">Chroococcidiopsis cubana SAG 39.79</name>
    <dbReference type="NCBI Taxonomy" id="388085"/>
    <lineage>
        <taxon>Bacteria</taxon>
        <taxon>Bacillati</taxon>
        <taxon>Cyanobacteriota</taxon>
        <taxon>Cyanophyceae</taxon>
        <taxon>Chroococcidiopsidales</taxon>
        <taxon>Chroococcidiopsidaceae</taxon>
        <taxon>Chroococcidiopsis</taxon>
    </lineage>
</organism>
<evidence type="ECO:0000313" key="3">
    <source>
        <dbReference type="Proteomes" id="UP000282574"/>
    </source>
</evidence>
<protein>
    <recommendedName>
        <fullName evidence="4">Potassium-transporting ATPase subunit F</fullName>
    </recommendedName>
</protein>
<comment type="caution">
    <text evidence="2">The sequence shown here is derived from an EMBL/GenBank/DDBJ whole genome shotgun (WGS) entry which is preliminary data.</text>
</comment>
<evidence type="ECO:0008006" key="4">
    <source>
        <dbReference type="Google" id="ProtNLM"/>
    </source>
</evidence>
<dbReference type="Proteomes" id="UP000282574">
    <property type="component" value="Unassembled WGS sequence"/>
</dbReference>
<feature type="transmembrane region" description="Helical" evidence="1">
    <location>
        <begin position="59"/>
        <end position="81"/>
    </location>
</feature>